<protein>
    <submittedName>
        <fullName evidence="3">Alpha/beta hydrolase</fullName>
    </submittedName>
</protein>
<dbReference type="Proteomes" id="UP000325787">
    <property type="component" value="Chromosome"/>
</dbReference>
<dbReference type="OrthoDB" id="3206739at2"/>
<dbReference type="SUPFAM" id="SSF53474">
    <property type="entry name" value="alpha/beta-Hydrolases"/>
    <property type="match status" value="1"/>
</dbReference>
<sequence>MAVNEQVRAVLEKMAGGPRVEESTPFAARQAALGYLQFQGEPEPARVEHLFVPGPTADLPARVYYPAEGGGPFPGIVFLHGSGWVTCNLDVYDVALRALANATGHAVFAVNYQKAPEHPFPVPLDDSYAATGWFFAHAGALGVRPDRIGVMGDSAGGNLAAAVAAKARDGGPALAFQVLVVPALDRDFTTESHVDSGEGFGLDTAAMRWFWAQYLGDREPSELAAPLRARSFAGLPPTFVATAEHDPVRSDGERYAEALAAAGVPVRHLRMPGTVHAFTLLDGVLDDYRALLREVSAWLGRTASVPRSARPVPLTSTPV</sequence>
<dbReference type="InterPro" id="IPR050300">
    <property type="entry name" value="GDXG_lipolytic_enzyme"/>
</dbReference>
<evidence type="ECO:0000256" key="1">
    <source>
        <dbReference type="ARBA" id="ARBA00022801"/>
    </source>
</evidence>
<evidence type="ECO:0000259" key="2">
    <source>
        <dbReference type="Pfam" id="PF07859"/>
    </source>
</evidence>
<keyword evidence="1 3" id="KW-0378">Hydrolase</keyword>
<dbReference type="PANTHER" id="PTHR48081:SF8">
    <property type="entry name" value="ALPHA_BETA HYDROLASE FOLD-3 DOMAIN-CONTAINING PROTEIN-RELATED"/>
    <property type="match status" value="1"/>
</dbReference>
<keyword evidence="4" id="KW-1185">Reference proteome</keyword>
<dbReference type="AlphaFoldDB" id="A0A5Q0GVB6"/>
<name>A0A5Q0GVB6_SACSY</name>
<organism evidence="3 4">
    <name type="scientific">Saccharothrix syringae</name>
    <name type="common">Nocardiopsis syringae</name>
    <dbReference type="NCBI Taxonomy" id="103733"/>
    <lineage>
        <taxon>Bacteria</taxon>
        <taxon>Bacillati</taxon>
        <taxon>Actinomycetota</taxon>
        <taxon>Actinomycetes</taxon>
        <taxon>Pseudonocardiales</taxon>
        <taxon>Pseudonocardiaceae</taxon>
        <taxon>Saccharothrix</taxon>
    </lineage>
</organism>
<dbReference type="InterPro" id="IPR013094">
    <property type="entry name" value="AB_hydrolase_3"/>
</dbReference>
<dbReference type="KEGG" id="ssyi:EKG83_10540"/>
<dbReference type="PANTHER" id="PTHR48081">
    <property type="entry name" value="AB HYDROLASE SUPERFAMILY PROTEIN C4A8.06C"/>
    <property type="match status" value="1"/>
</dbReference>
<proteinExistence type="predicted"/>
<gene>
    <name evidence="3" type="ORF">EKG83_10540</name>
</gene>
<dbReference type="Gene3D" id="3.40.50.1820">
    <property type="entry name" value="alpha/beta hydrolase"/>
    <property type="match status" value="1"/>
</dbReference>
<dbReference type="InterPro" id="IPR029058">
    <property type="entry name" value="AB_hydrolase_fold"/>
</dbReference>
<reference evidence="4" key="1">
    <citation type="journal article" date="2021" name="Curr. Microbiol.">
        <title>Complete genome of nocamycin-producing strain Saccharothrix syringae NRRL B-16468 reveals the biosynthetic potential for secondary metabolites.</title>
        <authorList>
            <person name="Mo X."/>
            <person name="Yang S."/>
        </authorList>
    </citation>
    <scope>NUCLEOTIDE SEQUENCE [LARGE SCALE GENOMIC DNA]</scope>
    <source>
        <strain evidence="4">ATCC 51364 / DSM 43886 / JCM 6844 / KCTC 9398 / NBRC 14523 / NRRL B-16468 / INA 2240</strain>
    </source>
</reference>
<accession>A0A5Q0GVB6</accession>
<evidence type="ECO:0000313" key="4">
    <source>
        <dbReference type="Proteomes" id="UP000325787"/>
    </source>
</evidence>
<evidence type="ECO:0000313" key="3">
    <source>
        <dbReference type="EMBL" id="QFZ17861.1"/>
    </source>
</evidence>
<dbReference type="RefSeq" id="WP_063741503.1">
    <property type="nucleotide sequence ID" value="NZ_CP034550.1"/>
</dbReference>
<dbReference type="Pfam" id="PF07859">
    <property type="entry name" value="Abhydrolase_3"/>
    <property type="match status" value="1"/>
</dbReference>
<feature type="domain" description="Alpha/beta hydrolase fold-3" evidence="2">
    <location>
        <begin position="76"/>
        <end position="279"/>
    </location>
</feature>
<dbReference type="EMBL" id="CP034550">
    <property type="protein sequence ID" value="QFZ17861.1"/>
    <property type="molecule type" value="Genomic_DNA"/>
</dbReference>
<dbReference type="GO" id="GO:0016787">
    <property type="term" value="F:hydrolase activity"/>
    <property type="evidence" value="ECO:0007669"/>
    <property type="project" value="UniProtKB-KW"/>
</dbReference>